<reference evidence="2" key="1">
    <citation type="submission" date="2022-05" db="EMBL/GenBank/DDBJ databases">
        <authorList>
            <person name="Friedrich I."/>
            <person name="Poehlein A."/>
            <person name="Schneider D."/>
            <person name="Hertel R."/>
            <person name="Daniel R."/>
        </authorList>
    </citation>
    <scope>NUCLEOTIDE SEQUENCE</scope>
</reference>
<protein>
    <recommendedName>
        <fullName evidence="4">Lipoprotein</fullName>
    </recommendedName>
</protein>
<keyword evidence="3" id="KW-1185">Reference proteome</keyword>
<dbReference type="Proteomes" id="UP001056685">
    <property type="component" value="Segment"/>
</dbReference>
<proteinExistence type="predicted"/>
<evidence type="ECO:0000256" key="1">
    <source>
        <dbReference type="SAM" id="MobiDB-lite"/>
    </source>
</evidence>
<evidence type="ECO:0008006" key="4">
    <source>
        <dbReference type="Google" id="ProtNLM"/>
    </source>
</evidence>
<gene>
    <name evidence="2" type="ORF">KABACHOK_04920</name>
</gene>
<organism evidence="2 3">
    <name type="scientific">Brevundimonas phage vB_BpoS-Kabachok</name>
    <dbReference type="NCBI Taxonomy" id="2948600"/>
    <lineage>
        <taxon>Viruses</taxon>
        <taxon>Duplodnaviria</taxon>
        <taxon>Heunggongvirae</taxon>
        <taxon>Uroviricota</taxon>
        <taxon>Caudoviricetes</taxon>
        <taxon>Jeanschmidtviridae</taxon>
        <taxon>Marchewkavirus</taxon>
        <taxon>Marchewkavirus kabachok</taxon>
    </lineage>
</organism>
<dbReference type="EMBL" id="ON529852">
    <property type="protein sequence ID" value="USN14305.1"/>
    <property type="molecule type" value="Genomic_DNA"/>
</dbReference>
<accession>A0A9E7SJX0</accession>
<evidence type="ECO:0000313" key="3">
    <source>
        <dbReference type="Proteomes" id="UP001056685"/>
    </source>
</evidence>
<sequence>MWLLTCILALLILSVALGCGRGRGYQPRGGSDKAAPSGGTAVRRRRPF</sequence>
<evidence type="ECO:0000313" key="2">
    <source>
        <dbReference type="EMBL" id="USN14305.1"/>
    </source>
</evidence>
<name>A0A9E7SJX0_9CAUD</name>
<feature type="region of interest" description="Disordered" evidence="1">
    <location>
        <begin position="24"/>
        <end position="48"/>
    </location>
</feature>